<feature type="domain" description="WCX" evidence="1">
    <location>
        <begin position="22"/>
        <end position="78"/>
    </location>
</feature>
<dbReference type="EMBL" id="JACXIZ010000007">
    <property type="protein sequence ID" value="MBD2843973.1"/>
    <property type="molecule type" value="Genomic_DNA"/>
</dbReference>
<dbReference type="Proteomes" id="UP000621560">
    <property type="component" value="Unassembled WGS sequence"/>
</dbReference>
<dbReference type="Pfam" id="PF25583">
    <property type="entry name" value="WCX"/>
    <property type="match status" value="1"/>
</dbReference>
<name>A0A927BNU4_9BACL</name>
<accession>A0A927BNU4</accession>
<keyword evidence="3" id="KW-1185">Reference proteome</keyword>
<reference evidence="2" key="1">
    <citation type="submission" date="2020-09" db="EMBL/GenBank/DDBJ databases">
        <title>A novel bacterium of genus Paenibacillus, isolated from South China Sea.</title>
        <authorList>
            <person name="Huang H."/>
            <person name="Mo K."/>
            <person name="Hu Y."/>
        </authorList>
    </citation>
    <scope>NUCLEOTIDE SEQUENCE</scope>
    <source>
        <strain evidence="2">IB182496</strain>
    </source>
</reference>
<sequence length="82" mass="9402">MGCVLSSNGHQRRLAVVCVTSKVQIVETAESREDGYHVTFRVRYPEELLSWILGWGADVAVTEPESFKNRVSEEIENMIKRY</sequence>
<evidence type="ECO:0000259" key="1">
    <source>
        <dbReference type="Pfam" id="PF25583"/>
    </source>
</evidence>
<dbReference type="InterPro" id="IPR057727">
    <property type="entry name" value="WCX_dom"/>
</dbReference>
<comment type="caution">
    <text evidence="2">The sequence shown here is derived from an EMBL/GenBank/DDBJ whole genome shotgun (WGS) entry which is preliminary data.</text>
</comment>
<protein>
    <submittedName>
        <fullName evidence="2">WYL domain-containing protein</fullName>
    </submittedName>
</protein>
<dbReference type="AlphaFoldDB" id="A0A927BNU4"/>
<proteinExistence type="predicted"/>
<evidence type="ECO:0000313" key="3">
    <source>
        <dbReference type="Proteomes" id="UP000621560"/>
    </source>
</evidence>
<evidence type="ECO:0000313" key="2">
    <source>
        <dbReference type="EMBL" id="MBD2843973.1"/>
    </source>
</evidence>
<gene>
    <name evidence="2" type="ORF">IDH44_02110</name>
</gene>
<organism evidence="2 3">
    <name type="scientific">Paenibacillus sabuli</name>
    <dbReference type="NCBI Taxonomy" id="2772509"/>
    <lineage>
        <taxon>Bacteria</taxon>
        <taxon>Bacillati</taxon>
        <taxon>Bacillota</taxon>
        <taxon>Bacilli</taxon>
        <taxon>Bacillales</taxon>
        <taxon>Paenibacillaceae</taxon>
        <taxon>Paenibacillus</taxon>
    </lineage>
</organism>